<dbReference type="EMBL" id="PQXM01000663">
    <property type="protein sequence ID" value="TGO70793.1"/>
    <property type="molecule type" value="Genomic_DNA"/>
</dbReference>
<proteinExistence type="predicted"/>
<gene>
    <name evidence="2" type="ORF">BELL_0665g00040</name>
</gene>
<comment type="caution">
    <text evidence="2">The sequence shown here is derived from an EMBL/GenBank/DDBJ whole genome shotgun (WGS) entry which is preliminary data.</text>
</comment>
<organism evidence="2 3">
    <name type="scientific">Botrytis elliptica</name>
    <dbReference type="NCBI Taxonomy" id="278938"/>
    <lineage>
        <taxon>Eukaryota</taxon>
        <taxon>Fungi</taxon>
        <taxon>Dikarya</taxon>
        <taxon>Ascomycota</taxon>
        <taxon>Pezizomycotina</taxon>
        <taxon>Leotiomycetes</taxon>
        <taxon>Helotiales</taxon>
        <taxon>Sclerotiniaceae</taxon>
        <taxon>Botrytis</taxon>
    </lineage>
</organism>
<evidence type="ECO:0000313" key="2">
    <source>
        <dbReference type="EMBL" id="TGO70793.1"/>
    </source>
</evidence>
<keyword evidence="3" id="KW-1185">Reference proteome</keyword>
<dbReference type="Proteomes" id="UP000297229">
    <property type="component" value="Unassembled WGS sequence"/>
</dbReference>
<dbReference type="AlphaFoldDB" id="A0A4Z1JNB0"/>
<protein>
    <submittedName>
        <fullName evidence="2">Uncharacterized protein</fullName>
    </submittedName>
</protein>
<evidence type="ECO:0000313" key="3">
    <source>
        <dbReference type="Proteomes" id="UP000297229"/>
    </source>
</evidence>
<accession>A0A4Z1JNB0</accession>
<evidence type="ECO:0000256" key="1">
    <source>
        <dbReference type="SAM" id="MobiDB-lite"/>
    </source>
</evidence>
<sequence length="60" mass="6753">MVKKSVMHRQSTSNHESSAEYESARLACDEGVGLAFFFFGSLEISHDVYSEYTNSRSMVV</sequence>
<reference evidence="2 3" key="1">
    <citation type="submission" date="2017-12" db="EMBL/GenBank/DDBJ databases">
        <title>Comparative genomics of Botrytis spp.</title>
        <authorList>
            <person name="Valero-Jimenez C.A."/>
            <person name="Tapia P."/>
            <person name="Veloso J."/>
            <person name="Silva-Moreno E."/>
            <person name="Staats M."/>
            <person name="Valdes J.H."/>
            <person name="Van Kan J.A.L."/>
        </authorList>
    </citation>
    <scope>NUCLEOTIDE SEQUENCE [LARGE SCALE GENOMIC DNA]</scope>
    <source>
        <strain evidence="2 3">Be9601</strain>
    </source>
</reference>
<name>A0A4Z1JNB0_9HELO</name>
<feature type="region of interest" description="Disordered" evidence="1">
    <location>
        <begin position="1"/>
        <end position="20"/>
    </location>
</feature>